<protein>
    <submittedName>
        <fullName evidence="2">Crp/Fnr family transcriptional regulator</fullName>
    </submittedName>
</protein>
<dbReference type="CDD" id="cd00038">
    <property type="entry name" value="CAP_ED"/>
    <property type="match status" value="1"/>
</dbReference>
<dbReference type="AlphaFoldDB" id="A0A3E1EXB1"/>
<reference evidence="2 3" key="1">
    <citation type="submission" date="2018-08" db="EMBL/GenBank/DDBJ databases">
        <title>The draft genome squence of Brumimicrobium sp. N62.</title>
        <authorList>
            <person name="Du Z.-J."/>
            <person name="Luo H.-R."/>
        </authorList>
    </citation>
    <scope>NUCLEOTIDE SEQUENCE [LARGE SCALE GENOMIC DNA]</scope>
    <source>
        <strain evidence="2 3">N62</strain>
    </source>
</reference>
<dbReference type="RefSeq" id="WP_116880953.1">
    <property type="nucleotide sequence ID" value="NZ_QURB01000005.1"/>
</dbReference>
<dbReference type="PROSITE" id="PS50042">
    <property type="entry name" value="CNMP_BINDING_3"/>
    <property type="match status" value="1"/>
</dbReference>
<dbReference type="Proteomes" id="UP000257127">
    <property type="component" value="Unassembled WGS sequence"/>
</dbReference>
<dbReference type="Pfam" id="PF00027">
    <property type="entry name" value="cNMP_binding"/>
    <property type="match status" value="1"/>
</dbReference>
<name>A0A3E1EXB1_9FLAO</name>
<dbReference type="InterPro" id="IPR000595">
    <property type="entry name" value="cNMP-bd_dom"/>
</dbReference>
<proteinExistence type="predicted"/>
<dbReference type="Gene3D" id="2.60.120.10">
    <property type="entry name" value="Jelly Rolls"/>
    <property type="match status" value="1"/>
</dbReference>
<keyword evidence="3" id="KW-1185">Reference proteome</keyword>
<dbReference type="OrthoDB" id="1092431at2"/>
<comment type="caution">
    <text evidence="2">The sequence shown here is derived from an EMBL/GenBank/DDBJ whole genome shotgun (WGS) entry which is preliminary data.</text>
</comment>
<dbReference type="InterPro" id="IPR014710">
    <property type="entry name" value="RmlC-like_jellyroll"/>
</dbReference>
<organism evidence="2 3">
    <name type="scientific">Brumimicrobium aurantiacum</name>
    <dbReference type="NCBI Taxonomy" id="1737063"/>
    <lineage>
        <taxon>Bacteria</taxon>
        <taxon>Pseudomonadati</taxon>
        <taxon>Bacteroidota</taxon>
        <taxon>Flavobacteriia</taxon>
        <taxon>Flavobacteriales</taxon>
        <taxon>Crocinitomicaceae</taxon>
        <taxon>Brumimicrobium</taxon>
    </lineage>
</organism>
<evidence type="ECO:0000259" key="1">
    <source>
        <dbReference type="PROSITE" id="PS50042"/>
    </source>
</evidence>
<accession>A0A3E1EXB1</accession>
<dbReference type="InterPro" id="IPR018490">
    <property type="entry name" value="cNMP-bd_dom_sf"/>
</dbReference>
<feature type="domain" description="Cyclic nucleotide-binding" evidence="1">
    <location>
        <begin position="6"/>
        <end position="98"/>
    </location>
</feature>
<evidence type="ECO:0000313" key="3">
    <source>
        <dbReference type="Proteomes" id="UP000257127"/>
    </source>
</evidence>
<gene>
    <name evidence="2" type="ORF">DXU93_08985</name>
</gene>
<dbReference type="SUPFAM" id="SSF51206">
    <property type="entry name" value="cAMP-binding domain-like"/>
    <property type="match status" value="1"/>
</dbReference>
<sequence length="179" mass="20745">MNNFAEIFEITDSTPTKSYKKGEIIQHAGDKSIKTFYVKEGLLRAYTIDEKGREHNFMFASEGWIITDVESIEFNEPALLYIESIEPSIVVPLDREALMADYFKKMDFQDVIKPLLKRVAVMQRRIILMMSASAKERYLHFLETYPQLPNRLPQKMIASYLGITPEALSKIRGNMSRNK</sequence>
<dbReference type="EMBL" id="QURB01000005">
    <property type="protein sequence ID" value="RFC54113.1"/>
    <property type="molecule type" value="Genomic_DNA"/>
</dbReference>
<evidence type="ECO:0000313" key="2">
    <source>
        <dbReference type="EMBL" id="RFC54113.1"/>
    </source>
</evidence>